<comment type="subcellular location">
    <subcellularLocation>
        <location evidence="1">Cell outer membrane</location>
    </subcellularLocation>
</comment>
<dbReference type="EMBL" id="FUZF01000009">
    <property type="protein sequence ID" value="SKB76379.1"/>
    <property type="molecule type" value="Genomic_DNA"/>
</dbReference>
<evidence type="ECO:0000313" key="9">
    <source>
        <dbReference type="Proteomes" id="UP000190150"/>
    </source>
</evidence>
<comment type="similarity">
    <text evidence="2">Belongs to the SusD family.</text>
</comment>
<name>A0A1T5DXR4_9SPHI</name>
<gene>
    <name evidence="8" type="ORF">SAMN05660841_02214</name>
</gene>
<keyword evidence="4" id="KW-0472">Membrane</keyword>
<dbReference type="Pfam" id="PF14322">
    <property type="entry name" value="SusD-like_3"/>
    <property type="match status" value="1"/>
</dbReference>
<dbReference type="Gene3D" id="1.25.40.390">
    <property type="match status" value="1"/>
</dbReference>
<dbReference type="RefSeq" id="WP_139375278.1">
    <property type="nucleotide sequence ID" value="NZ_FUZF01000009.1"/>
</dbReference>
<sequence>MKNIQYIKALSFLLLGLPLLMTSCRKNLLDQYSEADPSTNTFWTRPEDARLALIGNYAAFRPCFERDYHFDGHGDFLKMWNVGAAPISMTVNNPSSYGNGASALYRALYGSIANSNYIIENARDRLLPKATTPQAKATIETVIGEAKLLRGIAYFRLISLWGDVPYMWKGSPAPIDADTISRMPITQIKDSIMADFTYAVDHLPEDPVEVGRAGRPAAYAFRGKMQLYWASWKKNGWPELEGFTQSASEAQASYAAAAADFKSIITNPKMALFRNGDPGQWGEMGKADILPNYFYMFIPSTGNVSTANPYLGGEMLMVLTHGDIAAKGQAEEYVRVWTGPGVALSQNQAIPRWELADRYQSTITGDFLPKMTQLNPGTVADARTRPNSSLNPESYRNRDYRMKATLLWDYEKIMGMSPTAETGYLVFRYKTWTGNIVVDGVTYPAFADNGTNLSGLQSRKFVRNYAGLARNEGNYNWPLMRLADVYLMYAEATNEVNGPQADAIELVNKVRRRGNLPALSAAKTANKNVFFDAIEQERIVELFGEGQRAFDLRRWRKLETVFGQPYGEGKWFYDSYGVQWERFFFQASELVYQRCYIYQIPEDERARNSNLSQNTPWM</sequence>
<evidence type="ECO:0000256" key="5">
    <source>
        <dbReference type="ARBA" id="ARBA00023237"/>
    </source>
</evidence>
<feature type="domain" description="RagB/SusD" evidence="6">
    <location>
        <begin position="384"/>
        <end position="617"/>
    </location>
</feature>
<reference evidence="9" key="1">
    <citation type="submission" date="2017-02" db="EMBL/GenBank/DDBJ databases">
        <authorList>
            <person name="Varghese N."/>
            <person name="Submissions S."/>
        </authorList>
    </citation>
    <scope>NUCLEOTIDE SEQUENCE [LARGE SCALE GENOMIC DNA]</scope>
    <source>
        <strain evidence="9">DSM 24091</strain>
    </source>
</reference>
<evidence type="ECO:0000256" key="4">
    <source>
        <dbReference type="ARBA" id="ARBA00023136"/>
    </source>
</evidence>
<dbReference type="GO" id="GO:0009279">
    <property type="term" value="C:cell outer membrane"/>
    <property type="evidence" value="ECO:0007669"/>
    <property type="project" value="UniProtKB-SubCell"/>
</dbReference>
<dbReference type="STRING" id="1513896.SAMN05660841_02214"/>
<evidence type="ECO:0000259" key="6">
    <source>
        <dbReference type="Pfam" id="PF07980"/>
    </source>
</evidence>
<dbReference type="InterPro" id="IPR033985">
    <property type="entry name" value="SusD-like_N"/>
</dbReference>
<dbReference type="AlphaFoldDB" id="A0A1T5DXR4"/>
<protein>
    <submittedName>
        <fullName evidence="8">Starch-binding associating with outer membrane</fullName>
    </submittedName>
</protein>
<feature type="domain" description="SusD-like N-terminal" evidence="7">
    <location>
        <begin position="102"/>
        <end position="225"/>
    </location>
</feature>
<evidence type="ECO:0000256" key="2">
    <source>
        <dbReference type="ARBA" id="ARBA00006275"/>
    </source>
</evidence>
<proteinExistence type="inferred from homology"/>
<dbReference type="OrthoDB" id="1032172at2"/>
<accession>A0A1T5DXR4</accession>
<dbReference type="PROSITE" id="PS51257">
    <property type="entry name" value="PROKAR_LIPOPROTEIN"/>
    <property type="match status" value="1"/>
</dbReference>
<dbReference type="Proteomes" id="UP000190150">
    <property type="component" value="Unassembled WGS sequence"/>
</dbReference>
<keyword evidence="9" id="KW-1185">Reference proteome</keyword>
<evidence type="ECO:0000256" key="1">
    <source>
        <dbReference type="ARBA" id="ARBA00004442"/>
    </source>
</evidence>
<evidence type="ECO:0000256" key="3">
    <source>
        <dbReference type="ARBA" id="ARBA00022729"/>
    </source>
</evidence>
<keyword evidence="5" id="KW-0998">Cell outer membrane</keyword>
<dbReference type="InterPro" id="IPR011990">
    <property type="entry name" value="TPR-like_helical_dom_sf"/>
</dbReference>
<evidence type="ECO:0000313" key="8">
    <source>
        <dbReference type="EMBL" id="SKB76379.1"/>
    </source>
</evidence>
<keyword evidence="3" id="KW-0732">Signal</keyword>
<organism evidence="8 9">
    <name type="scientific">Sphingobacterium nematocida</name>
    <dbReference type="NCBI Taxonomy" id="1513896"/>
    <lineage>
        <taxon>Bacteria</taxon>
        <taxon>Pseudomonadati</taxon>
        <taxon>Bacteroidota</taxon>
        <taxon>Sphingobacteriia</taxon>
        <taxon>Sphingobacteriales</taxon>
        <taxon>Sphingobacteriaceae</taxon>
        <taxon>Sphingobacterium</taxon>
    </lineage>
</organism>
<dbReference type="Pfam" id="PF07980">
    <property type="entry name" value="SusD_RagB"/>
    <property type="match status" value="1"/>
</dbReference>
<evidence type="ECO:0000259" key="7">
    <source>
        <dbReference type="Pfam" id="PF14322"/>
    </source>
</evidence>
<dbReference type="InterPro" id="IPR012944">
    <property type="entry name" value="SusD_RagB_dom"/>
</dbReference>
<dbReference type="SUPFAM" id="SSF48452">
    <property type="entry name" value="TPR-like"/>
    <property type="match status" value="1"/>
</dbReference>